<reference evidence="6" key="1">
    <citation type="submission" date="2016-10" db="EMBL/GenBank/DDBJ databases">
        <authorList>
            <person name="Varghese N."/>
            <person name="Submissions S."/>
        </authorList>
    </citation>
    <scope>NUCLEOTIDE SEQUENCE [LARGE SCALE GENOMIC DNA]</scope>
    <source>
        <strain evidence="6">DSM 22619</strain>
    </source>
</reference>
<dbReference type="Gene3D" id="3.30.70.270">
    <property type="match status" value="1"/>
</dbReference>
<dbReference type="GO" id="GO:0006281">
    <property type="term" value="P:DNA repair"/>
    <property type="evidence" value="ECO:0007669"/>
    <property type="project" value="InterPro"/>
</dbReference>
<dbReference type="Proteomes" id="UP000198528">
    <property type="component" value="Unassembled WGS sequence"/>
</dbReference>
<dbReference type="PROSITE" id="PS50173">
    <property type="entry name" value="UMUC"/>
    <property type="match status" value="1"/>
</dbReference>
<sequence length="463" mass="51153">MDVHDAPRASTPGTSRQRQYLVIDLKSFYASVECVERGLDPMTTDLVVADASRTKKTICLAVSPSLKAKGVRNRCRLFEVPEGLDFIIAAPRMRLYMERSADIYSVYLRYVAPEDMHVYSIDEAFLDVTGYLDLYGCSARELGERIREDVVRTTGIPATCGLGTNMYLAKVALDITAKHSPDFFGVLDEQTYRDTLWTHRPITDFWRVGPGTARRLAELGIHTMGQLAVHPQEPLYRAFGVDAEILIDHAWGREPVTIADIKAYRSKDKSLSSGQVLGQDRDFAGGLLVAKEMADDLALQLVEKGLVARGVSIAIGYRLSAVEKDELRRQAAAQGADGRAGEHGARVRWGEFAEGGSARLAMPTSSRAEVMRTATALFEQVADRGRPIHRLTMSLTGVTPEGTGEQMGLFQDGAQLERERRRQLAISEVKRKFGKNALLKGMDLLPEATQRERNGQIGGHRSG</sequence>
<gene>
    <name evidence="5" type="ORF">SAMN04487824_10171</name>
</gene>
<dbReference type="GO" id="GO:0042276">
    <property type="term" value="P:error-prone translesion synthesis"/>
    <property type="evidence" value="ECO:0007669"/>
    <property type="project" value="TreeGrafter"/>
</dbReference>
<evidence type="ECO:0000259" key="4">
    <source>
        <dbReference type="PROSITE" id="PS50173"/>
    </source>
</evidence>
<dbReference type="InterPro" id="IPR017961">
    <property type="entry name" value="DNA_pol_Y-fam_little_finger"/>
</dbReference>
<dbReference type="Gene3D" id="1.10.150.20">
    <property type="entry name" value="5' to 3' exonuclease, C-terminal subdomain"/>
    <property type="match status" value="1"/>
</dbReference>
<dbReference type="InterPro" id="IPR043502">
    <property type="entry name" value="DNA/RNA_pol_sf"/>
</dbReference>
<dbReference type="PANTHER" id="PTHR11076:SF35">
    <property type="entry name" value="DNA REPAIR PROTEIN HOMOLOG YOBH"/>
    <property type="match status" value="1"/>
</dbReference>
<dbReference type="InterPro" id="IPR043128">
    <property type="entry name" value="Rev_trsase/Diguanyl_cyclase"/>
</dbReference>
<dbReference type="GO" id="GO:0003887">
    <property type="term" value="F:DNA-directed DNA polymerase activity"/>
    <property type="evidence" value="ECO:0007669"/>
    <property type="project" value="TreeGrafter"/>
</dbReference>
<name>A0A1G6HQE8_9ACTN</name>
<dbReference type="AlphaFoldDB" id="A0A1G6HQE8"/>
<dbReference type="GO" id="GO:0003684">
    <property type="term" value="F:damaged DNA binding"/>
    <property type="evidence" value="ECO:0007669"/>
    <property type="project" value="InterPro"/>
</dbReference>
<dbReference type="PANTHER" id="PTHR11076">
    <property type="entry name" value="DNA REPAIR POLYMERASE UMUC / TRANSFERASE FAMILY MEMBER"/>
    <property type="match status" value="1"/>
</dbReference>
<dbReference type="EMBL" id="FMZL01000001">
    <property type="protein sequence ID" value="SDB96424.1"/>
    <property type="molecule type" value="Genomic_DNA"/>
</dbReference>
<protein>
    <submittedName>
        <fullName evidence="5">DNA polymerase V</fullName>
    </submittedName>
</protein>
<dbReference type="RefSeq" id="WP_256324439.1">
    <property type="nucleotide sequence ID" value="NZ_FMZL01000001.1"/>
</dbReference>
<evidence type="ECO:0000256" key="3">
    <source>
        <dbReference type="SAM" id="MobiDB-lite"/>
    </source>
</evidence>
<dbReference type="GO" id="GO:0005829">
    <property type="term" value="C:cytosol"/>
    <property type="evidence" value="ECO:0007669"/>
    <property type="project" value="TreeGrafter"/>
</dbReference>
<dbReference type="InterPro" id="IPR001126">
    <property type="entry name" value="UmuC"/>
</dbReference>
<dbReference type="SUPFAM" id="SSF56672">
    <property type="entry name" value="DNA/RNA polymerases"/>
    <property type="match status" value="1"/>
</dbReference>
<keyword evidence="6" id="KW-1185">Reference proteome</keyword>
<evidence type="ECO:0000256" key="2">
    <source>
        <dbReference type="ARBA" id="ARBA00025589"/>
    </source>
</evidence>
<feature type="region of interest" description="Disordered" evidence="3">
    <location>
        <begin position="444"/>
        <end position="463"/>
    </location>
</feature>
<comment type="function">
    <text evidence="2">Poorly processive, error-prone DNA polymerase involved in untargeted mutagenesis. Copies undamaged DNA at stalled replication forks, which arise in vivo from mismatched or misaligned primer ends. These misaligned primers can be extended by PolIV. Exhibits no 3'-5' exonuclease (proofreading) activity. May be involved in translesional synthesis, in conjunction with the beta clamp from PolIII.</text>
</comment>
<evidence type="ECO:0000313" key="5">
    <source>
        <dbReference type="EMBL" id="SDB96424.1"/>
    </source>
</evidence>
<organism evidence="5 6">
    <name type="scientific">Parafannyhessea umbonata</name>
    <dbReference type="NCBI Taxonomy" id="604330"/>
    <lineage>
        <taxon>Bacteria</taxon>
        <taxon>Bacillati</taxon>
        <taxon>Actinomycetota</taxon>
        <taxon>Coriobacteriia</taxon>
        <taxon>Coriobacteriales</taxon>
        <taxon>Atopobiaceae</taxon>
        <taxon>Parafannyhessea</taxon>
    </lineage>
</organism>
<dbReference type="Pfam" id="PF11799">
    <property type="entry name" value="IMS_C"/>
    <property type="match status" value="1"/>
</dbReference>
<comment type="similarity">
    <text evidence="1">Belongs to the DNA polymerase type-Y family.</text>
</comment>
<dbReference type="GO" id="GO:0009432">
    <property type="term" value="P:SOS response"/>
    <property type="evidence" value="ECO:0007669"/>
    <property type="project" value="TreeGrafter"/>
</dbReference>
<dbReference type="Gene3D" id="3.40.1170.60">
    <property type="match status" value="1"/>
</dbReference>
<dbReference type="InterPro" id="IPR050116">
    <property type="entry name" value="DNA_polymerase-Y"/>
</dbReference>
<proteinExistence type="inferred from homology"/>
<evidence type="ECO:0000313" key="6">
    <source>
        <dbReference type="Proteomes" id="UP000198528"/>
    </source>
</evidence>
<evidence type="ECO:0000256" key="1">
    <source>
        <dbReference type="ARBA" id="ARBA00010945"/>
    </source>
</evidence>
<dbReference type="STRING" id="604330.SAMN04489857_0572"/>
<dbReference type="Pfam" id="PF00817">
    <property type="entry name" value="IMS"/>
    <property type="match status" value="1"/>
</dbReference>
<accession>A0A1G6HQE8</accession>
<feature type="domain" description="UmuC" evidence="4">
    <location>
        <begin position="20"/>
        <end position="209"/>
    </location>
</feature>